<evidence type="ECO:0000256" key="1">
    <source>
        <dbReference type="SAM" id="Phobius"/>
    </source>
</evidence>
<keyword evidence="1" id="KW-0812">Transmembrane</keyword>
<keyword evidence="1" id="KW-0472">Membrane</keyword>
<protein>
    <recommendedName>
        <fullName evidence="4">Glycerophosphoryl diester phosphodiesterase membrane domain-containing protein</fullName>
    </recommendedName>
</protein>
<sequence length="261" mass="26648">MARAAMGDVWEDTRRFVAREAALLFPLALATVGLATLLYGLAVPEPTGREIPIGPWAIVLLPVLLLLMLGALSISSLVLNSGGSVGEALRAGLRRLGGAVVAMLLAGVAMTAALLAATLVGALVAVLARGGEAQAATASMLLFLPLSLWLAVRFAVLMPLLAAEPPTLAVLAPLRRAFALTRGHAGGIAWVALVYALASGLVTMALQFSLGTILLLVTRLLGVPAAGVVLTAVVTAIVVALLQAVSLVFQAMLFRRLAGAA</sequence>
<feature type="transmembrane region" description="Helical" evidence="1">
    <location>
        <begin position="140"/>
        <end position="163"/>
    </location>
</feature>
<evidence type="ECO:0000313" key="2">
    <source>
        <dbReference type="EMBL" id="SFR85132.1"/>
    </source>
</evidence>
<evidence type="ECO:0000313" key="3">
    <source>
        <dbReference type="Proteomes" id="UP000198824"/>
    </source>
</evidence>
<feature type="transmembrane region" description="Helical" evidence="1">
    <location>
        <begin position="100"/>
        <end position="128"/>
    </location>
</feature>
<dbReference type="EMBL" id="FOZG01000001">
    <property type="protein sequence ID" value="SFR85132.1"/>
    <property type="molecule type" value="Genomic_DNA"/>
</dbReference>
<feature type="transmembrane region" description="Helical" evidence="1">
    <location>
        <begin position="21"/>
        <end position="41"/>
    </location>
</feature>
<gene>
    <name evidence="2" type="ORF">SAMN05192580_1224</name>
</gene>
<dbReference type="RefSeq" id="WP_093312242.1">
    <property type="nucleotide sequence ID" value="NZ_FOZG01000001.1"/>
</dbReference>
<keyword evidence="3" id="KW-1185">Reference proteome</keyword>
<name>A0A1I6K1K6_9SPHN</name>
<accession>A0A1I6K1K6</accession>
<feature type="transmembrane region" description="Helical" evidence="1">
    <location>
        <begin position="184"/>
        <end position="217"/>
    </location>
</feature>
<dbReference type="Proteomes" id="UP000198824">
    <property type="component" value="Unassembled WGS sequence"/>
</dbReference>
<keyword evidence="1" id="KW-1133">Transmembrane helix</keyword>
<proteinExistence type="predicted"/>
<feature type="transmembrane region" description="Helical" evidence="1">
    <location>
        <begin position="53"/>
        <end position="79"/>
    </location>
</feature>
<reference evidence="2 3" key="1">
    <citation type="submission" date="2016-10" db="EMBL/GenBank/DDBJ databases">
        <authorList>
            <person name="de Groot N.N."/>
        </authorList>
    </citation>
    <scope>NUCLEOTIDE SEQUENCE [LARGE SCALE GENOMIC DNA]</scope>
    <source>
        <strain evidence="2 3">S5-249</strain>
    </source>
</reference>
<dbReference type="AlphaFoldDB" id="A0A1I6K1K6"/>
<evidence type="ECO:0008006" key="4">
    <source>
        <dbReference type="Google" id="ProtNLM"/>
    </source>
</evidence>
<feature type="transmembrane region" description="Helical" evidence="1">
    <location>
        <begin position="223"/>
        <end position="249"/>
    </location>
</feature>
<organism evidence="2 3">
    <name type="scientific">Sphingomonas jatrophae</name>
    <dbReference type="NCBI Taxonomy" id="1166337"/>
    <lineage>
        <taxon>Bacteria</taxon>
        <taxon>Pseudomonadati</taxon>
        <taxon>Pseudomonadota</taxon>
        <taxon>Alphaproteobacteria</taxon>
        <taxon>Sphingomonadales</taxon>
        <taxon>Sphingomonadaceae</taxon>
        <taxon>Sphingomonas</taxon>
    </lineage>
</organism>